<dbReference type="Proteomes" id="UP000274271">
    <property type="component" value="Unassembled WGS sequence"/>
</dbReference>
<accession>A0A3P1CUI8</accession>
<keyword evidence="3" id="KW-1185">Reference proteome</keyword>
<sequence length="169" mass="19768">MISSLLARLQFQPDALSHLLSGLTENQIRQRPAADQWSIFENIAHLGRYQQVFLERMRIILKEDTLTFDRYVADQDPEFESWRSLPYQQVLHNLAIGRSDILHFVHPLTEKEWQRTARHPVYGTMTIEGWTEFFLLHEAHHFLTILKLAGPIRIAGSGSNQFGSNRFFH</sequence>
<comment type="caution">
    <text evidence="2">The sequence shown here is derived from an EMBL/GenBank/DDBJ whole genome shotgun (WGS) entry which is preliminary data.</text>
</comment>
<dbReference type="InterPro" id="IPR034660">
    <property type="entry name" value="DinB/YfiT-like"/>
</dbReference>
<proteinExistence type="predicted"/>
<evidence type="ECO:0000313" key="2">
    <source>
        <dbReference type="EMBL" id="RRB16982.1"/>
    </source>
</evidence>
<dbReference type="AlphaFoldDB" id="A0A3P1CUI8"/>
<gene>
    <name evidence="2" type="ORF">EHT87_01465</name>
</gene>
<dbReference type="OrthoDB" id="1431064at2"/>
<dbReference type="Pfam" id="PF12867">
    <property type="entry name" value="DinB_2"/>
    <property type="match status" value="1"/>
</dbReference>
<name>A0A3P1CUI8_9BACT</name>
<dbReference type="SUPFAM" id="SSF109854">
    <property type="entry name" value="DinB/YfiT-like putative metalloenzymes"/>
    <property type="match status" value="1"/>
</dbReference>
<evidence type="ECO:0000259" key="1">
    <source>
        <dbReference type="Pfam" id="PF12867"/>
    </source>
</evidence>
<reference evidence="2 3" key="1">
    <citation type="submission" date="2018-11" db="EMBL/GenBank/DDBJ databases">
        <authorList>
            <person name="Zhou Z."/>
            <person name="Wang G."/>
        </authorList>
    </citation>
    <scope>NUCLEOTIDE SEQUENCE [LARGE SCALE GENOMIC DNA]</scope>
    <source>
        <strain evidence="2 3">KCTC42998</strain>
    </source>
</reference>
<feature type="domain" description="DinB-like" evidence="1">
    <location>
        <begin position="9"/>
        <end position="145"/>
    </location>
</feature>
<protein>
    <submittedName>
        <fullName evidence="2">DinB family protein</fullName>
    </submittedName>
</protein>
<evidence type="ECO:0000313" key="3">
    <source>
        <dbReference type="Proteomes" id="UP000274271"/>
    </source>
</evidence>
<dbReference type="RefSeq" id="WP_124903129.1">
    <property type="nucleotide sequence ID" value="NZ_RQJP01000001.1"/>
</dbReference>
<organism evidence="2 3">
    <name type="scientific">Larkinella knui</name>
    <dbReference type="NCBI Taxonomy" id="2025310"/>
    <lineage>
        <taxon>Bacteria</taxon>
        <taxon>Pseudomonadati</taxon>
        <taxon>Bacteroidota</taxon>
        <taxon>Cytophagia</taxon>
        <taxon>Cytophagales</taxon>
        <taxon>Spirosomataceae</taxon>
        <taxon>Larkinella</taxon>
    </lineage>
</organism>
<dbReference type="EMBL" id="RQJP01000001">
    <property type="protein sequence ID" value="RRB16982.1"/>
    <property type="molecule type" value="Genomic_DNA"/>
</dbReference>
<dbReference type="Gene3D" id="1.20.120.450">
    <property type="entry name" value="dinb family like domain"/>
    <property type="match status" value="1"/>
</dbReference>
<dbReference type="InterPro" id="IPR024775">
    <property type="entry name" value="DinB-like"/>
</dbReference>